<proteinExistence type="predicted"/>
<dbReference type="Pfam" id="PF09008">
    <property type="entry name" value="Head_binding"/>
    <property type="match status" value="1"/>
</dbReference>
<comment type="caution">
    <text evidence="2">The sequence shown here is derived from an EMBL/GenBank/DDBJ whole genome shotgun (WGS) entry which is preliminary data.</text>
</comment>
<evidence type="ECO:0000259" key="1">
    <source>
        <dbReference type="Pfam" id="PF09008"/>
    </source>
</evidence>
<gene>
    <name evidence="2" type="ORF">XBO1_1900047</name>
</gene>
<dbReference type="AlphaFoldDB" id="A0A077P310"/>
<dbReference type="InterPro" id="IPR009093">
    <property type="entry name" value="P22_tailspike_N"/>
</dbReference>
<dbReference type="SUPFAM" id="SSF51126">
    <property type="entry name" value="Pectin lyase-like"/>
    <property type="match status" value="1"/>
</dbReference>
<dbReference type="InterPro" id="IPR011050">
    <property type="entry name" value="Pectin_lyase_fold/virulence"/>
</dbReference>
<dbReference type="InterPro" id="IPR012334">
    <property type="entry name" value="Pectin_lyas_fold"/>
</dbReference>
<dbReference type="SUPFAM" id="SSF51327">
    <property type="entry name" value="Head-binding domain of phage P22 tailspike protein"/>
    <property type="match status" value="1"/>
</dbReference>
<protein>
    <recommendedName>
        <fullName evidence="1">Bacteriophage P22 tailspike N-terminal domain-containing protein</fullName>
    </recommendedName>
</protein>
<dbReference type="Proteomes" id="UP000028483">
    <property type="component" value="Unassembled WGS sequence"/>
</dbReference>
<dbReference type="RefSeq" id="WP_051894559.1">
    <property type="nucleotide sequence ID" value="NZ_CAWLUU010000164.1"/>
</dbReference>
<dbReference type="Gene3D" id="2.160.20.10">
    <property type="entry name" value="Single-stranded right-handed beta-helix, Pectin lyase-like"/>
    <property type="match status" value="1"/>
</dbReference>
<name>A0A077P310_XENBV</name>
<feature type="domain" description="Bacteriophage P22 tailspike N-terminal" evidence="1">
    <location>
        <begin position="1"/>
        <end position="113"/>
    </location>
</feature>
<reference evidence="2" key="1">
    <citation type="submission" date="2013-07" db="EMBL/GenBank/DDBJ databases">
        <title>Sub-species coevolution in mutualistic symbiosis.</title>
        <authorList>
            <person name="Murfin K."/>
            <person name="Klassen J."/>
            <person name="Lee M."/>
            <person name="Forst S."/>
            <person name="Stock P."/>
            <person name="Goodrich-Blair H."/>
        </authorList>
    </citation>
    <scope>NUCLEOTIDE SEQUENCE [LARGE SCALE GENOMIC DNA]</scope>
    <source>
        <strain evidence="2">Oregonense</strain>
    </source>
</reference>
<dbReference type="InterPro" id="IPR036730">
    <property type="entry name" value="P22_tailspike_N_sf"/>
</dbReference>
<sequence length="732" mass="79278">MSEITPNVVVSMPSQLFTMARSFKACSNGRIYIGKIDTDPTIPENQIQVYLERENGDLVPAPQPIIINAAGYPVYAGQIAKFVTVEGHSMAVYDSYGAQQFYFPNVLKYDPDRLEQRLKSASDGNGDALIAVKQPYPNAVARTQHDKNAEIISPLDFGAVGDGISDDTDALITALNSIKDNDVLDLIGKKYAVYNSVNGVSQGDAAPLDSVLRLYNCKNITIRNGYIFVYNPRESIDALRYPTTLTIDGCENITLRDVRIDSCGEGYGNTDASTDLNFEKRRTFSAQNGGHALLITRSCNISVFNSHFERAGSVGVVYSMSSDRVFLYNCYANARSLGYAAYAMDSWAGGVATSGFGKHETTLYNCSSDAGDSPYGSKGCVVAEDEDVTVRIHGGTYKDAYANGADTFLGAAFTANSCSVYVTGAQVDNCASIALNHHSANNQSFIECSGVIAKNLRTSMHIISRLSYGISIAKYISCIAEIIYDEKNSDPIELSIPTVIANCGVSKICEINIINCITKGADAFSINSMACYGGIFISGGEHYLKNNIFISNGWGGSTANSGNGYILNGTNFHILSTDNETPISSISNYDESGVLTYQYVIFDKSTLISSAKNRNLISIDVSNVALREKLILSQDLINIRQDLPPGEVSQTSIVVKSLDGISGSNVKVKISLPSGKRPTENSILIDDELNVRKIIGVYDFSVNENEVVYGVFINGTSYKLTEGVNYLLTLMK</sequence>
<organism evidence="2">
    <name type="scientific">Xenorhabdus bovienii str. oregonense</name>
    <dbReference type="NCBI Taxonomy" id="1398202"/>
    <lineage>
        <taxon>Bacteria</taxon>
        <taxon>Pseudomonadati</taxon>
        <taxon>Pseudomonadota</taxon>
        <taxon>Gammaproteobacteria</taxon>
        <taxon>Enterobacterales</taxon>
        <taxon>Morganellaceae</taxon>
        <taxon>Xenorhabdus</taxon>
    </lineage>
</organism>
<accession>A0A077P310</accession>
<evidence type="ECO:0000313" key="2">
    <source>
        <dbReference type="EMBL" id="CDH05430.1"/>
    </source>
</evidence>
<dbReference type="HOGENOM" id="CLU_378521_0_0_6"/>
<dbReference type="Gene3D" id="2.170.14.10">
    <property type="entry name" value="Phage P22 tailspike-like, N-terminal domain"/>
    <property type="match status" value="1"/>
</dbReference>
<dbReference type="EMBL" id="CBSX010000102">
    <property type="protein sequence ID" value="CDH05430.1"/>
    <property type="molecule type" value="Genomic_DNA"/>
</dbReference>